<evidence type="ECO:0000313" key="3">
    <source>
        <dbReference type="EMBL" id="HAE2600018.1"/>
    </source>
</evidence>
<evidence type="ECO:0000256" key="1">
    <source>
        <dbReference type="SAM" id="Phobius"/>
    </source>
</evidence>
<keyword evidence="1" id="KW-0472">Membrane</keyword>
<protein>
    <submittedName>
        <fullName evidence="2">Uncharacterized protein</fullName>
    </submittedName>
</protein>
<dbReference type="EMBL" id="DAARFR010000063">
    <property type="protein sequence ID" value="HAE2238115.1"/>
    <property type="molecule type" value="Genomic_DNA"/>
</dbReference>
<dbReference type="EMBL" id="DAARIT010000051">
    <property type="protein sequence ID" value="HAE2600018.1"/>
    <property type="molecule type" value="Genomic_DNA"/>
</dbReference>
<sequence>MAQHDSTNHPGLHMPQAATSWASCLFVVSLGYIMYLKGTLSSIKKPAEAGS</sequence>
<keyword evidence="1" id="KW-1133">Transmembrane helix</keyword>
<proteinExistence type="predicted"/>
<accession>A0A727Z6P8</accession>
<keyword evidence="1" id="KW-0812">Transmembrane</keyword>
<organism evidence="2">
    <name type="scientific">Salmonella typhimurium</name>
    <dbReference type="NCBI Taxonomy" id="90371"/>
    <lineage>
        <taxon>Bacteria</taxon>
        <taxon>Pseudomonadati</taxon>
        <taxon>Pseudomonadota</taxon>
        <taxon>Gammaproteobacteria</taxon>
        <taxon>Enterobacterales</taxon>
        <taxon>Enterobacteriaceae</taxon>
        <taxon>Salmonella</taxon>
    </lineage>
</organism>
<evidence type="ECO:0000313" key="4">
    <source>
        <dbReference type="EMBL" id="HAE3694100.1"/>
    </source>
</evidence>
<feature type="transmembrane region" description="Helical" evidence="1">
    <location>
        <begin position="18"/>
        <end position="36"/>
    </location>
</feature>
<comment type="caution">
    <text evidence="2">The sequence shown here is derived from an EMBL/GenBank/DDBJ whole genome shotgun (WGS) entry which is preliminary data.</text>
</comment>
<evidence type="ECO:0000313" key="5">
    <source>
        <dbReference type="EMBL" id="HAF7628940.1"/>
    </source>
</evidence>
<name>A0A727Z6P8_SALTM</name>
<dbReference type="AlphaFoldDB" id="A0A727Z6P8"/>
<reference evidence="2" key="1">
    <citation type="journal article" date="2018" name="Genome Biol.">
        <title>SKESA: strategic k-mer extension for scrupulous assemblies.</title>
        <authorList>
            <person name="Souvorov A."/>
            <person name="Agarwala R."/>
            <person name="Lipman D.J."/>
        </authorList>
    </citation>
    <scope>NUCLEOTIDE SEQUENCE</scope>
    <source>
        <strain evidence="2">Salmonella enterica</strain>
        <strain evidence="5">ST19</strain>
    </source>
</reference>
<gene>
    <name evidence="2" type="ORF">G3231_005092</name>
    <name evidence="3" type="ORF">G3336_004226</name>
    <name evidence="4" type="ORF">G4A01_003959</name>
    <name evidence="5" type="ORF">G9305_000553</name>
</gene>
<reference evidence="2" key="2">
    <citation type="submission" date="2018-07" db="EMBL/GenBank/DDBJ databases">
        <authorList>
            <consortium name="NCBI Pathogen Detection Project"/>
        </authorList>
    </citation>
    <scope>NUCLEOTIDE SEQUENCE</scope>
    <source>
        <strain evidence="2">Salmonella enterica</strain>
        <strain evidence="5">ST19</strain>
    </source>
</reference>
<dbReference type="EMBL" id="DAARRY010000053">
    <property type="protein sequence ID" value="HAE3694100.1"/>
    <property type="molecule type" value="Genomic_DNA"/>
</dbReference>
<dbReference type="EMBL" id="DAAWFD010000002">
    <property type="protein sequence ID" value="HAF7628940.1"/>
    <property type="molecule type" value="Genomic_DNA"/>
</dbReference>
<evidence type="ECO:0000313" key="2">
    <source>
        <dbReference type="EMBL" id="HAE2238115.1"/>
    </source>
</evidence>